<gene>
    <name evidence="2" type="ORF">F9817_11190</name>
</gene>
<evidence type="ECO:0000256" key="1">
    <source>
        <dbReference type="SAM" id="SignalP"/>
    </source>
</evidence>
<dbReference type="InterPro" id="IPR009003">
    <property type="entry name" value="Peptidase_S1_PA"/>
</dbReference>
<evidence type="ECO:0000313" key="2">
    <source>
        <dbReference type="EMBL" id="MZI93756.1"/>
    </source>
</evidence>
<feature type="signal peptide" evidence="1">
    <location>
        <begin position="1"/>
        <end position="28"/>
    </location>
</feature>
<dbReference type="SUPFAM" id="SSF50494">
    <property type="entry name" value="Trypsin-like serine proteases"/>
    <property type="match status" value="1"/>
</dbReference>
<dbReference type="GO" id="GO:0006508">
    <property type="term" value="P:proteolysis"/>
    <property type="evidence" value="ECO:0007669"/>
    <property type="project" value="UniProtKB-KW"/>
</dbReference>
<dbReference type="Pfam" id="PF13365">
    <property type="entry name" value="Trypsin_2"/>
    <property type="match status" value="1"/>
</dbReference>
<feature type="chain" id="PRO_5030898547" evidence="1">
    <location>
        <begin position="29"/>
        <end position="255"/>
    </location>
</feature>
<keyword evidence="2" id="KW-0378">Hydrolase</keyword>
<keyword evidence="1" id="KW-0732">Signal</keyword>
<comment type="caution">
    <text evidence="2">The sequence shown here is derived from an EMBL/GenBank/DDBJ whole genome shotgun (WGS) entry which is preliminary data.</text>
</comment>
<dbReference type="Proteomes" id="UP000462621">
    <property type="component" value="Unassembled WGS sequence"/>
</dbReference>
<reference evidence="2 3" key="1">
    <citation type="submission" date="2019-10" db="EMBL/GenBank/DDBJ databases">
        <title>Vibrio sp. nov. isolated from a shrimp pond.</title>
        <authorList>
            <person name="Gomez-Gil B."/>
            <person name="Enciso-Ibarra J."/>
            <person name="Enciso-Ibarra K."/>
            <person name="Bolan-Mejia C."/>
        </authorList>
    </citation>
    <scope>NUCLEOTIDE SEQUENCE [LARGE SCALE GENOMIC DNA]</scope>
    <source>
        <strain evidence="2 3">CAIM 722</strain>
    </source>
</reference>
<protein>
    <submittedName>
        <fullName evidence="2">Serine protease</fullName>
    </submittedName>
</protein>
<dbReference type="EMBL" id="WEKT01000017">
    <property type="protein sequence ID" value="MZI93756.1"/>
    <property type="molecule type" value="Genomic_DNA"/>
</dbReference>
<name>A0A7X4RUD1_9VIBR</name>
<dbReference type="AlphaFoldDB" id="A0A7X4RUD1"/>
<dbReference type="GO" id="GO:0008233">
    <property type="term" value="F:peptidase activity"/>
    <property type="evidence" value="ECO:0007669"/>
    <property type="project" value="UniProtKB-KW"/>
</dbReference>
<keyword evidence="2" id="KW-0645">Protease</keyword>
<sequence length="255" mass="27806">MVSNVICVFKFYRLVMMAFIAVLVSGCANGPLSSVPHNQAPAIDYEMVGIPLLYQGFGSSVPITKDLSLTAAHVAKLNWASVVAYHPNCDIAIIKSDNSAKTLPDLGLVYTNEPVTTYGMDGFGKLLKGEGFYRRDLLFSGNTYFDKCNASVSDAPIRPGMSGGGFFNQRGELVGIISAIASSNTRLADGEKLPYDRLSLFVSLNFVKDWLNRTVDQYYESDQPVLTWNPTVETPVGAILANNRTEVLSSNIELK</sequence>
<keyword evidence="3" id="KW-1185">Reference proteome</keyword>
<organism evidence="2 3">
    <name type="scientific">Vibrio eleionomae</name>
    <dbReference type="NCBI Taxonomy" id="2653505"/>
    <lineage>
        <taxon>Bacteria</taxon>
        <taxon>Pseudomonadati</taxon>
        <taxon>Pseudomonadota</taxon>
        <taxon>Gammaproteobacteria</taxon>
        <taxon>Vibrionales</taxon>
        <taxon>Vibrionaceae</taxon>
        <taxon>Vibrio</taxon>
    </lineage>
</organism>
<proteinExistence type="predicted"/>
<dbReference type="Gene3D" id="2.40.10.120">
    <property type="match status" value="1"/>
</dbReference>
<evidence type="ECO:0000313" key="3">
    <source>
        <dbReference type="Proteomes" id="UP000462621"/>
    </source>
</evidence>
<accession>A0A7X4RUD1</accession>
<dbReference type="RefSeq" id="WP_161155525.1">
    <property type="nucleotide sequence ID" value="NZ_WEKT01000017.1"/>
</dbReference>